<accession>A0A5C5XX09</accession>
<evidence type="ECO:0000256" key="5">
    <source>
        <dbReference type="SAM" id="Phobius"/>
    </source>
</evidence>
<evidence type="ECO:0000256" key="4">
    <source>
        <dbReference type="ARBA" id="ARBA00023136"/>
    </source>
</evidence>
<dbReference type="PANTHER" id="PTHR43310">
    <property type="entry name" value="SULFATE TRANSPORTER YBAR-RELATED"/>
    <property type="match status" value="1"/>
</dbReference>
<comment type="subcellular location">
    <subcellularLocation>
        <location evidence="1">Membrane</location>
        <topology evidence="1">Multi-pass membrane protein</topology>
    </subcellularLocation>
</comment>
<feature type="transmembrane region" description="Helical" evidence="5">
    <location>
        <begin position="147"/>
        <end position="171"/>
    </location>
</feature>
<feature type="transmembrane region" description="Helical" evidence="5">
    <location>
        <begin position="42"/>
        <end position="59"/>
    </location>
</feature>
<dbReference type="GO" id="GO:0016020">
    <property type="term" value="C:membrane"/>
    <property type="evidence" value="ECO:0007669"/>
    <property type="project" value="UniProtKB-SubCell"/>
</dbReference>
<dbReference type="SUPFAM" id="SSF52091">
    <property type="entry name" value="SpoIIaa-like"/>
    <property type="match status" value="1"/>
</dbReference>
<dbReference type="InterPro" id="IPR002645">
    <property type="entry name" value="STAS_dom"/>
</dbReference>
<dbReference type="OrthoDB" id="9771198at2"/>
<dbReference type="CDD" id="cd07042">
    <property type="entry name" value="STAS_SulP_like_sulfate_transporter"/>
    <property type="match status" value="1"/>
</dbReference>
<dbReference type="RefSeq" id="WP_146391025.1">
    <property type="nucleotide sequence ID" value="NZ_SJPK01000004.1"/>
</dbReference>
<feature type="transmembrane region" description="Helical" evidence="5">
    <location>
        <begin position="389"/>
        <end position="409"/>
    </location>
</feature>
<evidence type="ECO:0000313" key="7">
    <source>
        <dbReference type="EMBL" id="TWT67069.1"/>
    </source>
</evidence>
<dbReference type="AlphaFoldDB" id="A0A5C5XX09"/>
<comment type="caution">
    <text evidence="7">The sequence shown here is derived from an EMBL/GenBank/DDBJ whole genome shotgun (WGS) entry which is preliminary data.</text>
</comment>
<feature type="transmembrane region" description="Helical" evidence="5">
    <location>
        <begin position="87"/>
        <end position="105"/>
    </location>
</feature>
<dbReference type="Pfam" id="PF00916">
    <property type="entry name" value="Sulfate_transp"/>
    <property type="match status" value="2"/>
</dbReference>
<dbReference type="Proteomes" id="UP000318053">
    <property type="component" value="Unassembled WGS sequence"/>
</dbReference>
<evidence type="ECO:0000256" key="2">
    <source>
        <dbReference type="ARBA" id="ARBA00022692"/>
    </source>
</evidence>
<dbReference type="PROSITE" id="PS50801">
    <property type="entry name" value="STAS"/>
    <property type="match status" value="1"/>
</dbReference>
<dbReference type="EMBL" id="SJPK01000004">
    <property type="protein sequence ID" value="TWT67069.1"/>
    <property type="molecule type" value="Genomic_DNA"/>
</dbReference>
<dbReference type="InterPro" id="IPR011547">
    <property type="entry name" value="SLC26A/SulP_dom"/>
</dbReference>
<proteinExistence type="predicted"/>
<feature type="transmembrane region" description="Helical" evidence="5">
    <location>
        <begin position="117"/>
        <end position="135"/>
    </location>
</feature>
<protein>
    <submittedName>
        <fullName evidence="7">Bicarbonate transporter BicA</fullName>
    </submittedName>
</protein>
<name>A0A5C5XX09_9BACT</name>
<evidence type="ECO:0000313" key="8">
    <source>
        <dbReference type="Proteomes" id="UP000318053"/>
    </source>
</evidence>
<sequence>MLNFFRHQSNSFKNDILSGLTVALALVPEAIAFAFVAGVSPLIGLYSAFFLGLITAVVGGRPGMISGATGAMAVVVVALVHENGLQYLFPAVMLCGLLQIAVGVGRLGKLIRMVPHSVMLGFVNGLAIVIGMAQLGSFKTLSPGGDLVYLSGFPLLIMLALVGLTMAIIYLLPKLTTAVPASLAAILTVTFLAVAINGSMATDDGKNVLATVGDMLKTNTQAAIIEEARESTATATATAAVGDTASRETMTLVSAQAADIDDAMRAGVDRLTPPAEVLPEGKLPEVESGISGGLPVPFFMGENVLAPLNLETLKIIFPYAIILCGVGLIESLMTLTLIDEITETRGQGNRECIGQGVANLVCGFFGGMGGCAMIGQSLINVNSGGRGRLSGITAAVCLLAFVLFFARWIEQIPMAALVGVMFMVVIGTFEWASLKMFRRMPRSDMFVMVLVAGYTVFMHDLASAVIIGVIVSALVFAWQHATHIAADVKLNEFGSKIYQLHGPLFFASVSSFKDMFNVADDPEDIVIDFYYTRVYDQSAIEAINTVTEKYLAAGKRVHLTHLSKECRELLDKAGDLVEVNVSEDPHYHIATDRLG</sequence>
<organism evidence="7 8">
    <name type="scientific">Allorhodopirellula solitaria</name>
    <dbReference type="NCBI Taxonomy" id="2527987"/>
    <lineage>
        <taxon>Bacteria</taxon>
        <taxon>Pseudomonadati</taxon>
        <taxon>Planctomycetota</taxon>
        <taxon>Planctomycetia</taxon>
        <taxon>Pirellulales</taxon>
        <taxon>Pirellulaceae</taxon>
        <taxon>Allorhodopirellula</taxon>
    </lineage>
</organism>
<keyword evidence="3 5" id="KW-1133">Transmembrane helix</keyword>
<feature type="transmembrane region" description="Helical" evidence="5">
    <location>
        <begin position="316"/>
        <end position="338"/>
    </location>
</feature>
<dbReference type="Gene3D" id="3.30.750.24">
    <property type="entry name" value="STAS domain"/>
    <property type="match status" value="1"/>
</dbReference>
<evidence type="ECO:0000256" key="3">
    <source>
        <dbReference type="ARBA" id="ARBA00022989"/>
    </source>
</evidence>
<feature type="transmembrane region" description="Helical" evidence="5">
    <location>
        <begin position="178"/>
        <end position="196"/>
    </location>
</feature>
<feature type="transmembrane region" description="Helical" evidence="5">
    <location>
        <begin position="415"/>
        <end position="434"/>
    </location>
</feature>
<dbReference type="InterPro" id="IPR036513">
    <property type="entry name" value="STAS_dom_sf"/>
</dbReference>
<dbReference type="Pfam" id="PF01740">
    <property type="entry name" value="STAS"/>
    <property type="match status" value="1"/>
</dbReference>
<keyword evidence="8" id="KW-1185">Reference proteome</keyword>
<feature type="transmembrane region" description="Helical" evidence="5">
    <location>
        <begin position="446"/>
        <end position="478"/>
    </location>
</feature>
<dbReference type="InterPro" id="IPR052706">
    <property type="entry name" value="Membrane-Transporter-like"/>
</dbReference>
<feature type="domain" description="STAS" evidence="6">
    <location>
        <begin position="494"/>
        <end position="574"/>
    </location>
</feature>
<evidence type="ECO:0000259" key="6">
    <source>
        <dbReference type="PROSITE" id="PS50801"/>
    </source>
</evidence>
<keyword evidence="2 5" id="KW-0812">Transmembrane</keyword>
<evidence type="ECO:0000256" key="1">
    <source>
        <dbReference type="ARBA" id="ARBA00004141"/>
    </source>
</evidence>
<reference evidence="7 8" key="1">
    <citation type="submission" date="2019-02" db="EMBL/GenBank/DDBJ databases">
        <title>Deep-cultivation of Planctomycetes and their phenomic and genomic characterization uncovers novel biology.</title>
        <authorList>
            <person name="Wiegand S."/>
            <person name="Jogler M."/>
            <person name="Boedeker C."/>
            <person name="Pinto D."/>
            <person name="Vollmers J."/>
            <person name="Rivas-Marin E."/>
            <person name="Kohn T."/>
            <person name="Peeters S.H."/>
            <person name="Heuer A."/>
            <person name="Rast P."/>
            <person name="Oberbeckmann S."/>
            <person name="Bunk B."/>
            <person name="Jeske O."/>
            <person name="Meyerdierks A."/>
            <person name="Storesund J.E."/>
            <person name="Kallscheuer N."/>
            <person name="Luecker S."/>
            <person name="Lage O.M."/>
            <person name="Pohl T."/>
            <person name="Merkel B.J."/>
            <person name="Hornburger P."/>
            <person name="Mueller R.-W."/>
            <person name="Bruemmer F."/>
            <person name="Labrenz M."/>
            <person name="Spormann A.M."/>
            <person name="Op Den Camp H."/>
            <person name="Overmann J."/>
            <person name="Amann R."/>
            <person name="Jetten M.S.M."/>
            <person name="Mascher T."/>
            <person name="Medema M.H."/>
            <person name="Devos D.P."/>
            <person name="Kaster A.-K."/>
            <person name="Ovreas L."/>
            <person name="Rohde M."/>
            <person name="Galperin M.Y."/>
            <person name="Jogler C."/>
        </authorList>
    </citation>
    <scope>NUCLEOTIDE SEQUENCE [LARGE SCALE GENOMIC DNA]</scope>
    <source>
        <strain evidence="7 8">CA85</strain>
    </source>
</reference>
<keyword evidence="4 5" id="KW-0472">Membrane</keyword>
<dbReference type="PANTHER" id="PTHR43310:SF1">
    <property type="entry name" value="SULFATE TRANSPORTER YBAR-RELATED"/>
    <property type="match status" value="1"/>
</dbReference>
<gene>
    <name evidence="7" type="primary">bicA</name>
    <name evidence="7" type="ORF">CA85_19150</name>
</gene>